<dbReference type="EC" id="5.3.1.24" evidence="4 10"/>
<dbReference type="EMBL" id="CP031124">
    <property type="protein sequence ID" value="AXF85683.1"/>
    <property type="molecule type" value="Genomic_DNA"/>
</dbReference>
<evidence type="ECO:0000259" key="11">
    <source>
        <dbReference type="Pfam" id="PF00697"/>
    </source>
</evidence>
<dbReference type="CDD" id="cd00405">
    <property type="entry name" value="PRAI"/>
    <property type="match status" value="1"/>
</dbReference>
<proteinExistence type="inferred from homology"/>
<evidence type="ECO:0000256" key="4">
    <source>
        <dbReference type="ARBA" id="ARBA00012572"/>
    </source>
</evidence>
<evidence type="ECO:0000256" key="7">
    <source>
        <dbReference type="ARBA" id="ARBA00022822"/>
    </source>
</evidence>
<evidence type="ECO:0000256" key="1">
    <source>
        <dbReference type="ARBA" id="ARBA00001164"/>
    </source>
</evidence>
<keyword evidence="6 10" id="KW-0028">Amino-acid biosynthesis</keyword>
<gene>
    <name evidence="10 12" type="primary">trpF</name>
    <name evidence="12" type="ORF">DTO96_101414</name>
</gene>
<dbReference type="GO" id="GO:0004640">
    <property type="term" value="F:phosphoribosylanthranilate isomerase activity"/>
    <property type="evidence" value="ECO:0007669"/>
    <property type="project" value="UniProtKB-UniRule"/>
</dbReference>
<evidence type="ECO:0000256" key="8">
    <source>
        <dbReference type="ARBA" id="ARBA00023141"/>
    </source>
</evidence>
<keyword evidence="13" id="KW-1185">Reference proteome</keyword>
<dbReference type="InterPro" id="IPR011060">
    <property type="entry name" value="RibuloseP-bd_barrel"/>
</dbReference>
<evidence type="ECO:0000256" key="5">
    <source>
        <dbReference type="ARBA" id="ARBA00022272"/>
    </source>
</evidence>
<keyword evidence="9 10" id="KW-0413">Isomerase</keyword>
<evidence type="ECO:0000256" key="6">
    <source>
        <dbReference type="ARBA" id="ARBA00022605"/>
    </source>
</evidence>
<dbReference type="InterPro" id="IPR013785">
    <property type="entry name" value="Aldolase_TIM"/>
</dbReference>
<dbReference type="NCBIfam" id="NF002299">
    <property type="entry name" value="PRK01222.1-6"/>
    <property type="match status" value="1"/>
</dbReference>
<dbReference type="PANTHER" id="PTHR42894">
    <property type="entry name" value="N-(5'-PHOSPHORIBOSYL)ANTHRANILATE ISOMERASE"/>
    <property type="match status" value="1"/>
</dbReference>
<comment type="similarity">
    <text evidence="3 10">Belongs to the TrpF family.</text>
</comment>
<evidence type="ECO:0000256" key="3">
    <source>
        <dbReference type="ARBA" id="ARBA00007571"/>
    </source>
</evidence>
<dbReference type="Proteomes" id="UP000252182">
    <property type="component" value="Chromosome"/>
</dbReference>
<dbReference type="OrthoDB" id="9796196at2"/>
<reference evidence="13" key="1">
    <citation type="submission" date="2018-07" db="EMBL/GenBank/DDBJ databases">
        <authorList>
            <person name="Kim H."/>
        </authorList>
    </citation>
    <scope>NUCLEOTIDE SEQUENCE [LARGE SCALE GENOMIC DNA]</scope>
    <source>
        <strain evidence="13">F02</strain>
    </source>
</reference>
<dbReference type="NCBIfam" id="NF002298">
    <property type="entry name" value="PRK01222.1-4"/>
    <property type="match status" value="1"/>
</dbReference>
<evidence type="ECO:0000256" key="10">
    <source>
        <dbReference type="HAMAP-Rule" id="MF_00135"/>
    </source>
</evidence>
<name>A0A345DBE5_9BURK</name>
<evidence type="ECO:0000313" key="13">
    <source>
        <dbReference type="Proteomes" id="UP000252182"/>
    </source>
</evidence>
<sequence length="216" mass="23653">MRTRVKFCGFSRPQDVQAAVTAGADALGFVFYEKSLRYVSPETVTQLVQHMPAFVNTVGLFVNASVEEIKGVLNQTPIQNVQLHGDETWDFAVQLQYSLRHPVIKAVRVNDRTDWTEVAAHIDAVAGVLLDADSMGYGGSGHGFDWAVIPNNVRGKIILSGGLQATTIAQAIREVSPYALDVSSGIEADVKGEKDVEKMNAFMQAVSMADAERWRR</sequence>
<evidence type="ECO:0000256" key="9">
    <source>
        <dbReference type="ARBA" id="ARBA00023235"/>
    </source>
</evidence>
<dbReference type="Pfam" id="PF00697">
    <property type="entry name" value="PRAI"/>
    <property type="match status" value="1"/>
</dbReference>
<keyword evidence="8 10" id="KW-0057">Aromatic amino acid biosynthesis</keyword>
<dbReference type="AlphaFoldDB" id="A0A345DBE5"/>
<dbReference type="InterPro" id="IPR001240">
    <property type="entry name" value="PRAI_dom"/>
</dbReference>
<accession>A0A345DBE5</accession>
<protein>
    <recommendedName>
        <fullName evidence="5 10">N-(5'-phosphoribosyl)anthranilate isomerase</fullName>
        <shortName evidence="10">PRAI</shortName>
        <ecNumber evidence="4 10">5.3.1.24</ecNumber>
    </recommendedName>
</protein>
<feature type="domain" description="N-(5'phosphoribosyl) anthranilate isomerase (PRAI)" evidence="11">
    <location>
        <begin position="6"/>
        <end position="205"/>
    </location>
</feature>
<comment type="pathway">
    <text evidence="2 10">Amino-acid biosynthesis; L-tryptophan biosynthesis; L-tryptophan from chorismate: step 3/5.</text>
</comment>
<dbReference type="Gene3D" id="3.20.20.70">
    <property type="entry name" value="Aldolase class I"/>
    <property type="match status" value="1"/>
</dbReference>
<dbReference type="InterPro" id="IPR044643">
    <property type="entry name" value="TrpF_fam"/>
</dbReference>
<evidence type="ECO:0000313" key="12">
    <source>
        <dbReference type="EMBL" id="AXF85683.1"/>
    </source>
</evidence>
<dbReference type="PANTHER" id="PTHR42894:SF1">
    <property type="entry name" value="N-(5'-PHOSPHORIBOSYL)ANTHRANILATE ISOMERASE"/>
    <property type="match status" value="1"/>
</dbReference>
<organism evidence="12 13">
    <name type="scientific">Ephemeroptericola cinctiostellae</name>
    <dbReference type="NCBI Taxonomy" id="2268024"/>
    <lineage>
        <taxon>Bacteria</taxon>
        <taxon>Pseudomonadati</taxon>
        <taxon>Pseudomonadota</taxon>
        <taxon>Betaproteobacteria</taxon>
        <taxon>Burkholderiales</taxon>
        <taxon>Burkholderiaceae</taxon>
        <taxon>Ephemeroptericola</taxon>
    </lineage>
</organism>
<dbReference type="RefSeq" id="WP_114562850.1">
    <property type="nucleotide sequence ID" value="NZ_CP031124.1"/>
</dbReference>
<dbReference type="SUPFAM" id="SSF51366">
    <property type="entry name" value="Ribulose-phoshate binding barrel"/>
    <property type="match status" value="1"/>
</dbReference>
<keyword evidence="7 10" id="KW-0822">Tryptophan biosynthesis</keyword>
<evidence type="ECO:0000256" key="2">
    <source>
        <dbReference type="ARBA" id="ARBA00004664"/>
    </source>
</evidence>
<dbReference type="FunFam" id="3.20.20.70:FF:000075">
    <property type="entry name" value="Tryptophan biosynthesis protein TRP1"/>
    <property type="match status" value="1"/>
</dbReference>
<dbReference type="KEGG" id="hyf:DTO96_101414"/>
<dbReference type="HAMAP" id="MF_00135">
    <property type="entry name" value="PRAI"/>
    <property type="match status" value="1"/>
</dbReference>
<comment type="catalytic activity">
    <reaction evidence="1 10">
        <text>N-(5-phospho-beta-D-ribosyl)anthranilate = 1-(2-carboxyphenylamino)-1-deoxy-D-ribulose 5-phosphate</text>
        <dbReference type="Rhea" id="RHEA:21540"/>
        <dbReference type="ChEBI" id="CHEBI:18277"/>
        <dbReference type="ChEBI" id="CHEBI:58613"/>
        <dbReference type="EC" id="5.3.1.24"/>
    </reaction>
</comment>
<dbReference type="UniPathway" id="UPA00035">
    <property type="reaction ID" value="UER00042"/>
</dbReference>
<dbReference type="GO" id="GO:0000162">
    <property type="term" value="P:L-tryptophan biosynthetic process"/>
    <property type="evidence" value="ECO:0007669"/>
    <property type="project" value="UniProtKB-UniRule"/>
</dbReference>